<dbReference type="EMBL" id="CP064942">
    <property type="protein sequence ID" value="QPH52526.1"/>
    <property type="molecule type" value="Genomic_DNA"/>
</dbReference>
<feature type="transmembrane region" description="Helical" evidence="2">
    <location>
        <begin position="62"/>
        <end position="83"/>
    </location>
</feature>
<dbReference type="GO" id="GO:0015385">
    <property type="term" value="F:sodium:proton antiporter activity"/>
    <property type="evidence" value="ECO:0007669"/>
    <property type="project" value="TreeGrafter"/>
</dbReference>
<dbReference type="NCBIfam" id="NF009314">
    <property type="entry name" value="PRK12674.1-2"/>
    <property type="match status" value="1"/>
</dbReference>
<evidence type="ECO:0000313" key="4">
    <source>
        <dbReference type="Proteomes" id="UP000594800"/>
    </source>
</evidence>
<sequence>MIEWIAAFLVLLGGAFSVIAALGLVRMPDVYIRMHSSTKTGTVGLGLLCIALMLVADGWFQVVEAMIILLFLLITAPIGAHLIGRASYAAGVPFSDATTFEPGCETFGTPRREEKPLNESEGDISPSHQSQEGSS</sequence>
<protein>
    <submittedName>
        <fullName evidence="3">Monovalent cation/H(+) antiporter subunit G</fullName>
    </submittedName>
</protein>
<dbReference type="RefSeq" id="WP_196101737.1">
    <property type="nucleotide sequence ID" value="NZ_CP064942.1"/>
</dbReference>
<keyword evidence="2" id="KW-1133">Transmembrane helix</keyword>
<dbReference type="InterPro" id="IPR005133">
    <property type="entry name" value="PhaG_MnhG_YufB"/>
</dbReference>
<dbReference type="AlphaFoldDB" id="A0A7S9LP68"/>
<keyword evidence="2" id="KW-0472">Membrane</keyword>
<dbReference type="KEGG" id="poz:I0K15_11890"/>
<dbReference type="Proteomes" id="UP000594800">
    <property type="component" value="Chromosome"/>
</dbReference>
<organism evidence="3 4">
    <name type="scientific">Pontivivens ytuae</name>
    <dbReference type="NCBI Taxonomy" id="2789856"/>
    <lineage>
        <taxon>Bacteria</taxon>
        <taxon>Pseudomonadati</taxon>
        <taxon>Pseudomonadota</taxon>
        <taxon>Alphaproteobacteria</taxon>
        <taxon>Rhodobacterales</taxon>
        <taxon>Paracoccaceae</taxon>
        <taxon>Pontivivens</taxon>
    </lineage>
</organism>
<dbReference type="PANTHER" id="PTHR34703:SF1">
    <property type="entry name" value="ANTIPORTER SUBUNIT MNHG2-RELATED"/>
    <property type="match status" value="1"/>
</dbReference>
<keyword evidence="2" id="KW-0812">Transmembrane</keyword>
<gene>
    <name evidence="3" type="ORF">I0K15_11890</name>
</gene>
<reference evidence="3 4" key="1">
    <citation type="submission" date="2020-11" db="EMBL/GenBank/DDBJ databases">
        <title>Description of Pontivivens ytuae sp. nov. isolated from deep sea sediment of Mariana Trench.</title>
        <authorList>
            <person name="Wang Z."/>
            <person name="Sun Q.-L."/>
            <person name="Xu X.-D."/>
            <person name="Tang Y.-Z."/>
            <person name="Zhang J."/>
        </authorList>
    </citation>
    <scope>NUCLEOTIDE SEQUENCE [LARGE SCALE GENOMIC DNA]</scope>
    <source>
        <strain evidence="3 4">MT2928</strain>
    </source>
</reference>
<feature type="transmembrane region" description="Helical" evidence="2">
    <location>
        <begin position="6"/>
        <end position="25"/>
    </location>
</feature>
<accession>A0A7S9LP68</accession>
<evidence type="ECO:0000313" key="3">
    <source>
        <dbReference type="EMBL" id="QPH52526.1"/>
    </source>
</evidence>
<feature type="region of interest" description="Disordered" evidence="1">
    <location>
        <begin position="101"/>
        <end position="135"/>
    </location>
</feature>
<keyword evidence="4" id="KW-1185">Reference proteome</keyword>
<evidence type="ECO:0000256" key="2">
    <source>
        <dbReference type="SAM" id="Phobius"/>
    </source>
</evidence>
<feature type="transmembrane region" description="Helical" evidence="2">
    <location>
        <begin position="37"/>
        <end position="56"/>
    </location>
</feature>
<name>A0A7S9LP68_9RHOB</name>
<dbReference type="NCBIfam" id="TIGR01300">
    <property type="entry name" value="CPA3_mnhG_phaG"/>
    <property type="match status" value="1"/>
</dbReference>
<proteinExistence type="predicted"/>
<feature type="compositionally biased region" description="Polar residues" evidence="1">
    <location>
        <begin position="126"/>
        <end position="135"/>
    </location>
</feature>
<dbReference type="PANTHER" id="PTHR34703">
    <property type="entry name" value="ANTIPORTER SUBUNIT MNHG2-RELATED"/>
    <property type="match status" value="1"/>
</dbReference>
<dbReference type="Pfam" id="PF03334">
    <property type="entry name" value="PhaG_MnhG_YufB"/>
    <property type="match status" value="1"/>
</dbReference>
<evidence type="ECO:0000256" key="1">
    <source>
        <dbReference type="SAM" id="MobiDB-lite"/>
    </source>
</evidence>